<evidence type="ECO:0000256" key="5">
    <source>
        <dbReference type="ARBA" id="ARBA00022491"/>
    </source>
</evidence>
<dbReference type="GO" id="GO:0009734">
    <property type="term" value="P:auxin-activated signaling pathway"/>
    <property type="evidence" value="ECO:0007669"/>
    <property type="project" value="UniProtKB-UniRule"/>
</dbReference>
<dbReference type="PANTHER" id="PTHR31734">
    <property type="entry name" value="AUXIN-RESPONSIVE PROTEIN IAA17"/>
    <property type="match status" value="1"/>
</dbReference>
<dbReference type="InterPro" id="IPR053793">
    <property type="entry name" value="PB1-like"/>
</dbReference>
<evidence type="ECO:0000256" key="6">
    <source>
        <dbReference type="ARBA" id="ARBA00023015"/>
    </source>
</evidence>
<keyword evidence="5 10" id="KW-0678">Repressor</keyword>
<evidence type="ECO:0000259" key="12">
    <source>
        <dbReference type="PROSITE" id="PS51745"/>
    </source>
</evidence>
<evidence type="ECO:0000256" key="3">
    <source>
        <dbReference type="ARBA" id="ARBA00006728"/>
    </source>
</evidence>
<name>A0A835UQM9_VANPL</name>
<keyword evidence="9 10" id="KW-0927">Auxin signaling pathway</keyword>
<comment type="caution">
    <text evidence="13">The sequence shown here is derived from an EMBL/GenBank/DDBJ whole genome shotgun (WGS) entry which is preliminary data.</text>
</comment>
<feature type="signal peptide" evidence="11">
    <location>
        <begin position="1"/>
        <end position="24"/>
    </location>
</feature>
<keyword evidence="7 10" id="KW-0804">Transcription</keyword>
<dbReference type="InterPro" id="IPR033389">
    <property type="entry name" value="AUX/IAA_dom"/>
</dbReference>
<accession>A0A835UQM9</accession>
<evidence type="ECO:0000256" key="2">
    <source>
        <dbReference type="ARBA" id="ARBA00004123"/>
    </source>
</evidence>
<evidence type="ECO:0000256" key="11">
    <source>
        <dbReference type="SAM" id="SignalP"/>
    </source>
</evidence>
<dbReference type="AlphaFoldDB" id="A0A835UQM9"/>
<dbReference type="Proteomes" id="UP000636800">
    <property type="component" value="Unassembled WGS sequence"/>
</dbReference>
<dbReference type="PANTHER" id="PTHR31734:SF94">
    <property type="entry name" value="AUXIN-RESPONSIVE PROTEIN IAA30"/>
    <property type="match status" value="1"/>
</dbReference>
<evidence type="ECO:0000256" key="7">
    <source>
        <dbReference type="ARBA" id="ARBA00023163"/>
    </source>
</evidence>
<comment type="similarity">
    <text evidence="3 10">Belongs to the Aux/IAA family.</text>
</comment>
<evidence type="ECO:0000256" key="10">
    <source>
        <dbReference type="RuleBase" id="RU004549"/>
    </source>
</evidence>
<dbReference type="OrthoDB" id="541276at2759"/>
<comment type="function">
    <text evidence="1 10">Aux/IAA proteins are short-lived transcriptional factors that function as repressors of early auxin response genes at low auxin concentrations.</text>
</comment>
<protein>
    <recommendedName>
        <fullName evidence="10">Auxin-responsive protein</fullName>
    </recommendedName>
</protein>
<reference evidence="13 14" key="1">
    <citation type="journal article" date="2020" name="Nat. Food">
        <title>A phased Vanilla planifolia genome enables genetic improvement of flavour and production.</title>
        <authorList>
            <person name="Hasing T."/>
            <person name="Tang H."/>
            <person name="Brym M."/>
            <person name="Khazi F."/>
            <person name="Huang T."/>
            <person name="Chambers A.H."/>
        </authorList>
    </citation>
    <scope>NUCLEOTIDE SEQUENCE [LARGE SCALE GENOMIC DNA]</scope>
    <source>
        <tissue evidence="13">Leaf</tissue>
    </source>
</reference>
<dbReference type="GO" id="GO:0006355">
    <property type="term" value="P:regulation of DNA-templated transcription"/>
    <property type="evidence" value="ECO:0007669"/>
    <property type="project" value="InterPro"/>
</dbReference>
<evidence type="ECO:0000256" key="9">
    <source>
        <dbReference type="ARBA" id="ARBA00023294"/>
    </source>
</evidence>
<keyword evidence="6 10" id="KW-0805">Transcription regulation</keyword>
<dbReference type="GO" id="GO:0005634">
    <property type="term" value="C:nucleus"/>
    <property type="evidence" value="ECO:0007669"/>
    <property type="project" value="UniProtKB-SubCell"/>
</dbReference>
<gene>
    <name evidence="13" type="ORF">HPP92_017033</name>
</gene>
<evidence type="ECO:0000256" key="4">
    <source>
        <dbReference type="ARBA" id="ARBA00011726"/>
    </source>
</evidence>
<evidence type="ECO:0000313" key="13">
    <source>
        <dbReference type="EMBL" id="KAG0470333.1"/>
    </source>
</evidence>
<evidence type="ECO:0000256" key="8">
    <source>
        <dbReference type="ARBA" id="ARBA00023242"/>
    </source>
</evidence>
<proteinExistence type="inferred from homology"/>
<feature type="domain" description="PB1" evidence="12">
    <location>
        <begin position="171"/>
        <end position="260"/>
    </location>
</feature>
<feature type="chain" id="PRO_5032464771" description="Auxin-responsive protein" evidence="11">
    <location>
        <begin position="25"/>
        <end position="261"/>
    </location>
</feature>
<keyword evidence="8 10" id="KW-0539">Nucleus</keyword>
<keyword evidence="14" id="KW-1185">Reference proteome</keyword>
<evidence type="ECO:0000313" key="14">
    <source>
        <dbReference type="Proteomes" id="UP000636800"/>
    </source>
</evidence>
<dbReference type="PROSITE" id="PS51745">
    <property type="entry name" value="PB1"/>
    <property type="match status" value="1"/>
</dbReference>
<comment type="subcellular location">
    <subcellularLocation>
        <location evidence="2 10">Nucleus</location>
    </subcellularLocation>
</comment>
<dbReference type="EMBL" id="JADCNL010000008">
    <property type="protein sequence ID" value="KAG0470333.1"/>
    <property type="molecule type" value="Genomic_DNA"/>
</dbReference>
<organism evidence="13 14">
    <name type="scientific">Vanilla planifolia</name>
    <name type="common">Vanilla</name>
    <dbReference type="NCBI Taxonomy" id="51239"/>
    <lineage>
        <taxon>Eukaryota</taxon>
        <taxon>Viridiplantae</taxon>
        <taxon>Streptophyta</taxon>
        <taxon>Embryophyta</taxon>
        <taxon>Tracheophyta</taxon>
        <taxon>Spermatophyta</taxon>
        <taxon>Magnoliopsida</taxon>
        <taxon>Liliopsida</taxon>
        <taxon>Asparagales</taxon>
        <taxon>Orchidaceae</taxon>
        <taxon>Vanilloideae</taxon>
        <taxon>Vanilleae</taxon>
        <taxon>Vanilla</taxon>
    </lineage>
</organism>
<dbReference type="InterPro" id="IPR003311">
    <property type="entry name" value="AUX_IAA"/>
</dbReference>
<comment type="subunit">
    <text evidence="4 10">Homodimers and heterodimers.</text>
</comment>
<evidence type="ECO:0000256" key="1">
    <source>
        <dbReference type="ARBA" id="ARBA00002159"/>
    </source>
</evidence>
<dbReference type="SUPFAM" id="SSF54277">
    <property type="entry name" value="CAD &amp; PB1 domains"/>
    <property type="match status" value="1"/>
</dbReference>
<dbReference type="Gene3D" id="3.10.20.90">
    <property type="entry name" value="Phosphatidylinositol 3-kinase Catalytic Subunit, Chain A, domain 1"/>
    <property type="match status" value="1"/>
</dbReference>
<dbReference type="Pfam" id="PF02309">
    <property type="entry name" value="AUX_IAA"/>
    <property type="match status" value="1"/>
</dbReference>
<sequence>MLSKFVWILASIRISGFLFGTGQGFSEECNSRMVARIAFLRRLLKYAELLKSQSLKGNCLSTWCFGHGSTSFTVFNSFPSRLIGMGRQERSPSTIDRNSSHPSLCHAAFPQEREEDLSTELKLGLSISKSTTPQYSSHITKKDLPSSDWPPLKTLLRTVVTQKYTCGTPKTFFIKVYMEEIPIGRKVDLYAVDGYMALTHKLCSMFRALIVSSDLVRITLEKRYLLTYTDNKGDWMMVGVVPWEHFLATAKRLKIERADKY</sequence>
<keyword evidence="11" id="KW-0732">Signal</keyword>